<reference evidence="2" key="1">
    <citation type="journal article" date="2023" name="Hortic. Res.">
        <title>A chromosome-level phased genome enabling allele-level studies in sweet orange: a case study on citrus Huanglongbing tolerance.</title>
        <authorList>
            <person name="Wu B."/>
            <person name="Yu Q."/>
            <person name="Deng Z."/>
            <person name="Duan Y."/>
            <person name="Luo F."/>
            <person name="Gmitter F. Jr."/>
        </authorList>
    </citation>
    <scope>NUCLEOTIDE SEQUENCE [LARGE SCALE GENOMIC DNA]</scope>
    <source>
        <strain evidence="2">cv. Valencia</strain>
    </source>
</reference>
<proteinExistence type="predicted"/>
<dbReference type="EMBL" id="CM039170">
    <property type="protein sequence ID" value="KAH9803177.1"/>
    <property type="molecule type" value="Genomic_DNA"/>
</dbReference>
<organism evidence="1 2">
    <name type="scientific">Citrus sinensis</name>
    <name type="common">Sweet orange</name>
    <name type="synonym">Citrus aurantium var. sinensis</name>
    <dbReference type="NCBI Taxonomy" id="2711"/>
    <lineage>
        <taxon>Eukaryota</taxon>
        <taxon>Viridiplantae</taxon>
        <taxon>Streptophyta</taxon>
        <taxon>Embryophyta</taxon>
        <taxon>Tracheophyta</taxon>
        <taxon>Spermatophyta</taxon>
        <taxon>Magnoliopsida</taxon>
        <taxon>eudicotyledons</taxon>
        <taxon>Gunneridae</taxon>
        <taxon>Pentapetalae</taxon>
        <taxon>rosids</taxon>
        <taxon>malvids</taxon>
        <taxon>Sapindales</taxon>
        <taxon>Rutaceae</taxon>
        <taxon>Aurantioideae</taxon>
        <taxon>Citrus</taxon>
    </lineage>
</organism>
<comment type="caution">
    <text evidence="1">The sequence shown here is derived from an EMBL/GenBank/DDBJ whole genome shotgun (WGS) entry which is preliminary data.</text>
</comment>
<protein>
    <submittedName>
        <fullName evidence="1">NAD(P)H dehydrogenase (Quinone) FQR1-like 1</fullName>
    </submittedName>
</protein>
<gene>
    <name evidence="1" type="ORF">KPL71_001664</name>
</gene>
<accession>A0ACB8NY58</accession>
<evidence type="ECO:0000313" key="2">
    <source>
        <dbReference type="Proteomes" id="UP000829398"/>
    </source>
</evidence>
<sequence>MQGPDSVPYHFLFKHCGWLRDLVPFCPGQIMMDVVLRTDSVNLGVCSVFYMVATLVQTYSIWPHFYMMCQYLVIDHSGLMFHHNQLQQLGYYSMYGHVEKLAEEIKKGASSVEGVEAKLWQLSFNEIAKFTLFVPVSFLNIPTEPVIKVIAFLLTKVPETLPEEVLGKMSAPPKSDVPIITPNELAEADGFVFGFPTRFGMMAAQFKAFLDATGGLWRTQQLAGKPAGMFYSTGSQGGGQETTALTAITQLVHHGMIFVPIGYTFGAGMFEMEKVKGGSPYGAGTFAGDGSRQPTELELEQAFHQGKHIAGIAKKLKGSA</sequence>
<evidence type="ECO:0000313" key="1">
    <source>
        <dbReference type="EMBL" id="KAH9803177.1"/>
    </source>
</evidence>
<keyword evidence="2" id="KW-1185">Reference proteome</keyword>
<dbReference type="Proteomes" id="UP000829398">
    <property type="component" value="Chromosome 1"/>
</dbReference>
<name>A0ACB8NY58_CITSI</name>